<evidence type="ECO:0000256" key="1">
    <source>
        <dbReference type="SAM" id="MobiDB-lite"/>
    </source>
</evidence>
<sequence length="117" mass="13339">MVRKDIRIPKTYVRITRSFVQPSDIQASQMSIQTEWEDLDRSRTNSASGCMRIIRMYAESRVGTKIDFDNARERRRRRGDSAAHGALPQLQSRALTARTQTGLFEKHILTAASLVST</sequence>
<dbReference type="Proteomes" id="UP000299102">
    <property type="component" value="Unassembled WGS sequence"/>
</dbReference>
<evidence type="ECO:0000313" key="2">
    <source>
        <dbReference type="EMBL" id="GBP00902.1"/>
    </source>
</evidence>
<keyword evidence="3" id="KW-1185">Reference proteome</keyword>
<dbReference type="EMBL" id="BGZK01000007">
    <property type="protein sequence ID" value="GBP00902.1"/>
    <property type="molecule type" value="Genomic_DNA"/>
</dbReference>
<feature type="region of interest" description="Disordered" evidence="1">
    <location>
        <begin position="68"/>
        <end position="91"/>
    </location>
</feature>
<reference evidence="2 3" key="1">
    <citation type="journal article" date="2019" name="Commun. Biol.">
        <title>The bagworm genome reveals a unique fibroin gene that provides high tensile strength.</title>
        <authorList>
            <person name="Kono N."/>
            <person name="Nakamura H."/>
            <person name="Ohtoshi R."/>
            <person name="Tomita M."/>
            <person name="Numata K."/>
            <person name="Arakawa K."/>
        </authorList>
    </citation>
    <scope>NUCLEOTIDE SEQUENCE [LARGE SCALE GENOMIC DNA]</scope>
</reference>
<proteinExistence type="predicted"/>
<organism evidence="2 3">
    <name type="scientific">Eumeta variegata</name>
    <name type="common">Bagworm moth</name>
    <name type="synonym">Eumeta japonica</name>
    <dbReference type="NCBI Taxonomy" id="151549"/>
    <lineage>
        <taxon>Eukaryota</taxon>
        <taxon>Metazoa</taxon>
        <taxon>Ecdysozoa</taxon>
        <taxon>Arthropoda</taxon>
        <taxon>Hexapoda</taxon>
        <taxon>Insecta</taxon>
        <taxon>Pterygota</taxon>
        <taxon>Neoptera</taxon>
        <taxon>Endopterygota</taxon>
        <taxon>Lepidoptera</taxon>
        <taxon>Glossata</taxon>
        <taxon>Ditrysia</taxon>
        <taxon>Tineoidea</taxon>
        <taxon>Psychidae</taxon>
        <taxon>Oiketicinae</taxon>
        <taxon>Eumeta</taxon>
    </lineage>
</organism>
<protein>
    <submittedName>
        <fullName evidence="2">Uncharacterized protein</fullName>
    </submittedName>
</protein>
<dbReference type="AlphaFoldDB" id="A0A4C1SFK6"/>
<accession>A0A4C1SFK6</accession>
<comment type="caution">
    <text evidence="2">The sequence shown here is derived from an EMBL/GenBank/DDBJ whole genome shotgun (WGS) entry which is preliminary data.</text>
</comment>
<name>A0A4C1SFK6_EUMVA</name>
<gene>
    <name evidence="2" type="ORF">EVAR_2229_1</name>
</gene>
<evidence type="ECO:0000313" key="3">
    <source>
        <dbReference type="Proteomes" id="UP000299102"/>
    </source>
</evidence>